<name>A0ACC2SZH5_9FUNG</name>
<proteinExistence type="predicted"/>
<comment type="caution">
    <text evidence="1">The sequence shown here is derived from an EMBL/GenBank/DDBJ whole genome shotgun (WGS) entry which is preliminary data.</text>
</comment>
<evidence type="ECO:0000313" key="1">
    <source>
        <dbReference type="EMBL" id="KAJ9067679.1"/>
    </source>
</evidence>
<reference evidence="1" key="1">
    <citation type="submission" date="2022-04" db="EMBL/GenBank/DDBJ databases">
        <title>Genome of the entomopathogenic fungus Entomophthora muscae.</title>
        <authorList>
            <person name="Elya C."/>
            <person name="Lovett B.R."/>
            <person name="Lee E."/>
            <person name="Macias A.M."/>
            <person name="Hajek A.E."/>
            <person name="De Bivort B.L."/>
            <person name="Kasson M.T."/>
            <person name="De Fine Licht H.H."/>
            <person name="Stajich J.E."/>
        </authorList>
    </citation>
    <scope>NUCLEOTIDE SEQUENCE</scope>
    <source>
        <strain evidence="1">Berkeley</strain>
    </source>
</reference>
<organism evidence="1 2">
    <name type="scientific">Entomophthora muscae</name>
    <dbReference type="NCBI Taxonomy" id="34485"/>
    <lineage>
        <taxon>Eukaryota</taxon>
        <taxon>Fungi</taxon>
        <taxon>Fungi incertae sedis</taxon>
        <taxon>Zoopagomycota</taxon>
        <taxon>Entomophthoromycotina</taxon>
        <taxon>Entomophthoromycetes</taxon>
        <taxon>Entomophthorales</taxon>
        <taxon>Entomophthoraceae</taxon>
        <taxon>Entomophthora</taxon>
    </lineage>
</organism>
<accession>A0ACC2SZH5</accession>
<keyword evidence="2" id="KW-1185">Reference proteome</keyword>
<sequence>MAFSQEFARINAHEVFMVKLGEITDIVCHPSNNNFILSCARDGTIKLWDVTTKICLIHIEYNATVTAFSPQGDCLLVGNSKGDVLKVDFPPVAVLERLKRPITVLDFTTMFPSKHHNATIDCLAVVGSEVISKSKNGNVFNWSLESGEILSRFRVRNSSYNSSRFGISPNSKYMCVGNETGLVYIYSLADGKMLAELRHRRSARPITSCVFAANGRNVVCANDSGFLLRFDYITPATLEEWAAWSFE</sequence>
<dbReference type="Proteomes" id="UP001165960">
    <property type="component" value="Unassembled WGS sequence"/>
</dbReference>
<protein>
    <submittedName>
        <fullName evidence="1">Uncharacterized protein</fullName>
    </submittedName>
</protein>
<dbReference type="EMBL" id="QTSX02003910">
    <property type="protein sequence ID" value="KAJ9067679.1"/>
    <property type="molecule type" value="Genomic_DNA"/>
</dbReference>
<evidence type="ECO:0000313" key="2">
    <source>
        <dbReference type="Proteomes" id="UP001165960"/>
    </source>
</evidence>
<gene>
    <name evidence="1" type="ORF">DSO57_1036665</name>
</gene>